<comment type="caution">
    <text evidence="1">The sequence shown here is derived from an EMBL/GenBank/DDBJ whole genome shotgun (WGS) entry which is preliminary data.</text>
</comment>
<dbReference type="Proteomes" id="UP000827092">
    <property type="component" value="Unassembled WGS sequence"/>
</dbReference>
<accession>A0AAV6VYW5</accession>
<dbReference type="EMBL" id="JAFNEN010000011">
    <property type="protein sequence ID" value="KAG8200926.1"/>
    <property type="molecule type" value="Genomic_DNA"/>
</dbReference>
<dbReference type="AlphaFoldDB" id="A0AAV6VYW5"/>
<sequence length="109" mass="12525">MNYEMERGRFQWHQEFVYSQVIFQHIPGHTESNGTCQCHRCSYAQSRIPAKMKVQIENSVAYSLGFFSENPGGGIWGEYSREYFCVWGCNEMFGFAGALDGPGLVRNYC</sequence>
<keyword evidence="2" id="KW-1185">Reference proteome</keyword>
<organism evidence="1 2">
    <name type="scientific">Oedothorax gibbosus</name>
    <dbReference type="NCBI Taxonomy" id="931172"/>
    <lineage>
        <taxon>Eukaryota</taxon>
        <taxon>Metazoa</taxon>
        <taxon>Ecdysozoa</taxon>
        <taxon>Arthropoda</taxon>
        <taxon>Chelicerata</taxon>
        <taxon>Arachnida</taxon>
        <taxon>Araneae</taxon>
        <taxon>Araneomorphae</taxon>
        <taxon>Entelegynae</taxon>
        <taxon>Araneoidea</taxon>
        <taxon>Linyphiidae</taxon>
        <taxon>Erigoninae</taxon>
        <taxon>Oedothorax</taxon>
    </lineage>
</organism>
<protein>
    <submittedName>
        <fullName evidence="1">Uncharacterized protein</fullName>
    </submittedName>
</protein>
<proteinExistence type="predicted"/>
<reference evidence="1 2" key="1">
    <citation type="journal article" date="2022" name="Nat. Ecol. Evol.">
        <title>A masculinizing supergene underlies an exaggerated male reproductive morph in a spider.</title>
        <authorList>
            <person name="Hendrickx F."/>
            <person name="De Corte Z."/>
            <person name="Sonet G."/>
            <person name="Van Belleghem S.M."/>
            <person name="Kostlbacher S."/>
            <person name="Vangestel C."/>
        </authorList>
    </citation>
    <scope>NUCLEOTIDE SEQUENCE [LARGE SCALE GENOMIC DNA]</scope>
    <source>
        <strain evidence="1">W744_W776</strain>
    </source>
</reference>
<gene>
    <name evidence="1" type="ORF">JTE90_020566</name>
</gene>
<evidence type="ECO:0000313" key="2">
    <source>
        <dbReference type="Proteomes" id="UP000827092"/>
    </source>
</evidence>
<name>A0AAV6VYW5_9ARAC</name>
<evidence type="ECO:0000313" key="1">
    <source>
        <dbReference type="EMBL" id="KAG8200926.1"/>
    </source>
</evidence>